<keyword evidence="2" id="KW-1185">Reference proteome</keyword>
<dbReference type="EMBL" id="JAHRIP010001235">
    <property type="protein sequence ID" value="MEQ2280159.1"/>
    <property type="molecule type" value="Genomic_DNA"/>
</dbReference>
<gene>
    <name evidence="1" type="ORF">AMECASPLE_016792</name>
</gene>
<proteinExistence type="predicted"/>
<evidence type="ECO:0000313" key="2">
    <source>
        <dbReference type="Proteomes" id="UP001469553"/>
    </source>
</evidence>
<comment type="caution">
    <text evidence="1">The sequence shown here is derived from an EMBL/GenBank/DDBJ whole genome shotgun (WGS) entry which is preliminary data.</text>
</comment>
<name>A0ABV0XFD7_9TELE</name>
<protein>
    <submittedName>
        <fullName evidence="1">Uncharacterized protein</fullName>
    </submittedName>
</protein>
<reference evidence="1 2" key="1">
    <citation type="submission" date="2021-06" db="EMBL/GenBank/DDBJ databases">
        <authorList>
            <person name="Palmer J.M."/>
        </authorList>
    </citation>
    <scope>NUCLEOTIDE SEQUENCE [LARGE SCALE GENOMIC DNA]</scope>
    <source>
        <strain evidence="1 2">AS_MEX2019</strain>
        <tissue evidence="1">Muscle</tissue>
    </source>
</reference>
<dbReference type="Proteomes" id="UP001469553">
    <property type="component" value="Unassembled WGS sequence"/>
</dbReference>
<organism evidence="1 2">
    <name type="scientific">Ameca splendens</name>
    <dbReference type="NCBI Taxonomy" id="208324"/>
    <lineage>
        <taxon>Eukaryota</taxon>
        <taxon>Metazoa</taxon>
        <taxon>Chordata</taxon>
        <taxon>Craniata</taxon>
        <taxon>Vertebrata</taxon>
        <taxon>Euteleostomi</taxon>
        <taxon>Actinopterygii</taxon>
        <taxon>Neopterygii</taxon>
        <taxon>Teleostei</taxon>
        <taxon>Neoteleostei</taxon>
        <taxon>Acanthomorphata</taxon>
        <taxon>Ovalentaria</taxon>
        <taxon>Atherinomorphae</taxon>
        <taxon>Cyprinodontiformes</taxon>
        <taxon>Goodeidae</taxon>
        <taxon>Ameca</taxon>
    </lineage>
</organism>
<evidence type="ECO:0000313" key="1">
    <source>
        <dbReference type="EMBL" id="MEQ2280159.1"/>
    </source>
</evidence>
<accession>A0ABV0XFD7</accession>
<sequence length="101" mass="11937">MIAFMLGLTEQTQLALVENKTGKQTVGLCYINRRRKLLKYVRKRLLDSARVVEFRSYLHFRKKSAFDTAADYKTVNSKAFTILYRCHNDTFLRHFSLTKKL</sequence>